<proteinExistence type="predicted"/>
<protein>
    <submittedName>
        <fullName evidence="1">Tail tube protein</fullName>
    </submittedName>
</protein>
<dbReference type="Gene3D" id="2.30.110.40">
    <property type="entry name" value="Phage tail tube protein"/>
    <property type="match status" value="1"/>
</dbReference>
<dbReference type="EMBL" id="BK015358">
    <property type="protein sequence ID" value="DAE03024.1"/>
    <property type="molecule type" value="Genomic_DNA"/>
</dbReference>
<dbReference type="InterPro" id="IPR038628">
    <property type="entry name" value="XkdM-like_sf"/>
</dbReference>
<evidence type="ECO:0000313" key="1">
    <source>
        <dbReference type="EMBL" id="DAE03024.1"/>
    </source>
</evidence>
<name>A0A8S5P8N0_9CAUD</name>
<reference evidence="1" key="1">
    <citation type="journal article" date="2021" name="Proc. Natl. Acad. Sci. U.S.A.">
        <title>A Catalog of Tens of Thousands of Viruses from Human Metagenomes Reveals Hidden Associations with Chronic Diseases.</title>
        <authorList>
            <person name="Tisza M.J."/>
            <person name="Buck C.B."/>
        </authorList>
    </citation>
    <scope>NUCLEOTIDE SEQUENCE</scope>
    <source>
        <strain evidence="1">Ct2QJ10</strain>
    </source>
</reference>
<dbReference type="InterPro" id="IPR018989">
    <property type="entry name" value="DUF2001"/>
</dbReference>
<sequence length="145" mass="16180">MAGGKVNSRPLSAREGKAYIDGVVVCDACKFKVVFKPDVWEGKQLSEQGTNRRWIGYDIEVTLEEWKTTNRYKDMVDKYLKSGVTPELTIQGIQTDKNSDFYDRNGSNKITCVGCVPIDDISLSDMDTDGDVVKDSVKFGAKRIA</sequence>
<dbReference type="SUPFAM" id="SSF69279">
    <property type="entry name" value="Phage tail proteins"/>
    <property type="match status" value="1"/>
</dbReference>
<dbReference type="Pfam" id="PF09393">
    <property type="entry name" value="DUF2001"/>
    <property type="match status" value="1"/>
</dbReference>
<accession>A0A8S5P8N0</accession>
<organism evidence="1">
    <name type="scientific">Siphoviridae sp. ct2QJ10</name>
    <dbReference type="NCBI Taxonomy" id="2825315"/>
    <lineage>
        <taxon>Viruses</taxon>
        <taxon>Duplodnaviria</taxon>
        <taxon>Heunggongvirae</taxon>
        <taxon>Uroviricota</taxon>
        <taxon>Caudoviricetes</taxon>
    </lineage>
</organism>